<dbReference type="EMBL" id="BGZK01000780">
    <property type="protein sequence ID" value="GBP60180.1"/>
    <property type="molecule type" value="Genomic_DNA"/>
</dbReference>
<evidence type="ECO:0000313" key="1">
    <source>
        <dbReference type="EMBL" id="GBP60180.1"/>
    </source>
</evidence>
<protein>
    <submittedName>
        <fullName evidence="1">Uncharacterized protein</fullName>
    </submittedName>
</protein>
<name>A0A4C1XAR5_EUMVA</name>
<proteinExistence type="predicted"/>
<dbReference type="AlphaFoldDB" id="A0A4C1XAR5"/>
<keyword evidence="2" id="KW-1185">Reference proteome</keyword>
<gene>
    <name evidence="1" type="ORF">EVAR_41871_1</name>
</gene>
<accession>A0A4C1XAR5</accession>
<evidence type="ECO:0000313" key="2">
    <source>
        <dbReference type="Proteomes" id="UP000299102"/>
    </source>
</evidence>
<dbReference type="Proteomes" id="UP000299102">
    <property type="component" value="Unassembled WGS sequence"/>
</dbReference>
<organism evidence="1 2">
    <name type="scientific">Eumeta variegata</name>
    <name type="common">Bagworm moth</name>
    <name type="synonym">Eumeta japonica</name>
    <dbReference type="NCBI Taxonomy" id="151549"/>
    <lineage>
        <taxon>Eukaryota</taxon>
        <taxon>Metazoa</taxon>
        <taxon>Ecdysozoa</taxon>
        <taxon>Arthropoda</taxon>
        <taxon>Hexapoda</taxon>
        <taxon>Insecta</taxon>
        <taxon>Pterygota</taxon>
        <taxon>Neoptera</taxon>
        <taxon>Endopterygota</taxon>
        <taxon>Lepidoptera</taxon>
        <taxon>Glossata</taxon>
        <taxon>Ditrysia</taxon>
        <taxon>Tineoidea</taxon>
        <taxon>Psychidae</taxon>
        <taxon>Oiketicinae</taxon>
        <taxon>Eumeta</taxon>
    </lineage>
</organism>
<comment type="caution">
    <text evidence="1">The sequence shown here is derived from an EMBL/GenBank/DDBJ whole genome shotgun (WGS) entry which is preliminary data.</text>
</comment>
<sequence length="261" mass="29168">MVAVWAACVESVGPRPVFSDICPRHQDPAYDHHLDVRRHAGQRSTHNTWRGVHYALDEFDQRQAWRSCSRLAAQPPHPCETYKAQKKCSRVAIIDYDDLPVGVLATLSGGEPPLFTVDSELYVVKMYKTGVCSVSNGGVYPLIMVCATHNGLTDVVRTYTIRFVETLQLSGGVAVALRLDSIGCELLLGGHTQLKNNICNYLITIRLLMRIKLNRIIEDVSGYLVYTAPDRRARTGPVLCEDKRCSHLAAKGPRRHNKTKK</sequence>
<reference evidence="1 2" key="1">
    <citation type="journal article" date="2019" name="Commun. Biol.">
        <title>The bagworm genome reveals a unique fibroin gene that provides high tensile strength.</title>
        <authorList>
            <person name="Kono N."/>
            <person name="Nakamura H."/>
            <person name="Ohtoshi R."/>
            <person name="Tomita M."/>
            <person name="Numata K."/>
            <person name="Arakawa K."/>
        </authorList>
    </citation>
    <scope>NUCLEOTIDE SEQUENCE [LARGE SCALE GENOMIC DNA]</scope>
</reference>